<proteinExistence type="predicted"/>
<evidence type="ECO:0000313" key="2">
    <source>
        <dbReference type="EMBL" id="KKZ90917.1"/>
    </source>
</evidence>
<feature type="compositionally biased region" description="Basic and acidic residues" evidence="1">
    <location>
        <begin position="1"/>
        <end position="22"/>
    </location>
</feature>
<evidence type="ECO:0000256" key="1">
    <source>
        <dbReference type="SAM" id="MobiDB-lite"/>
    </source>
</evidence>
<dbReference type="EMBL" id="LCYN01000039">
    <property type="protein sequence ID" value="KKZ90917.1"/>
    <property type="molecule type" value="Genomic_DNA"/>
</dbReference>
<gene>
    <name evidence="2" type="ORF">B4147_0280</name>
</gene>
<reference evidence="3" key="2">
    <citation type="submission" date="2015-04" db="EMBL/GenBank/DDBJ databases">
        <title>Draft Genome Sequences of Eight Spore-Forming Food Isolates of Bacillus cereus Genome sequencing.</title>
        <authorList>
            <person name="Krawcyk A.O."/>
            <person name="de Jong A."/>
            <person name="Eijlander R.T."/>
            <person name="Berendsen E.M."/>
            <person name="Holsappel S."/>
            <person name="Wells-Bennik M."/>
            <person name="Kuipers O.P."/>
        </authorList>
    </citation>
    <scope>NUCLEOTIDE SEQUENCE [LARGE SCALE GENOMIC DNA]</scope>
    <source>
        <strain evidence="3">B4147</strain>
    </source>
</reference>
<dbReference type="PATRIC" id="fig|1396.433.peg.1051"/>
<accession>A0A0G8BTL7</accession>
<dbReference type="Proteomes" id="UP000035350">
    <property type="component" value="Unassembled WGS sequence"/>
</dbReference>
<protein>
    <submittedName>
        <fullName evidence="2">Uncharacterized protein</fullName>
    </submittedName>
</protein>
<feature type="region of interest" description="Disordered" evidence="1">
    <location>
        <begin position="1"/>
        <end position="31"/>
    </location>
</feature>
<sequence>MEKKTSVNKNSEHVKGVVETDPKNIGGGPEYVEGKVEIDIESRK</sequence>
<name>A0A0G8BTL7_9BACI</name>
<evidence type="ECO:0000313" key="3">
    <source>
        <dbReference type="Proteomes" id="UP000035350"/>
    </source>
</evidence>
<dbReference type="AlphaFoldDB" id="A0A0G8BTL7"/>
<organism evidence="2 3">
    <name type="scientific">Bacillus wiedmannii</name>
    <dbReference type="NCBI Taxonomy" id="1890302"/>
    <lineage>
        <taxon>Bacteria</taxon>
        <taxon>Bacillati</taxon>
        <taxon>Bacillota</taxon>
        <taxon>Bacilli</taxon>
        <taxon>Bacillales</taxon>
        <taxon>Bacillaceae</taxon>
        <taxon>Bacillus</taxon>
        <taxon>Bacillus cereus group</taxon>
    </lineage>
</organism>
<comment type="caution">
    <text evidence="2">The sequence shown here is derived from an EMBL/GenBank/DDBJ whole genome shotgun (WGS) entry which is preliminary data.</text>
</comment>
<reference evidence="2 3" key="1">
    <citation type="journal article" date="2015" name="Genome Announc.">
        <title>Next-Generation Whole-Genome Sequencing of Eight Strains of Bacillus cereus, Isolated from Food.</title>
        <authorList>
            <person name="Krawczyk A.O."/>
            <person name="de Jong A."/>
            <person name="Eijlander R.T."/>
            <person name="Berendsen E.M."/>
            <person name="Holsappel S."/>
            <person name="Wells-Bennik M.H."/>
            <person name="Kuipers O.P."/>
        </authorList>
    </citation>
    <scope>NUCLEOTIDE SEQUENCE [LARGE SCALE GENOMIC DNA]</scope>
    <source>
        <strain evidence="2 3">B4147</strain>
    </source>
</reference>
<dbReference type="RefSeq" id="WP_255535859.1">
    <property type="nucleotide sequence ID" value="NZ_LCYN01000039.1"/>
</dbReference>